<protein>
    <submittedName>
        <fullName evidence="5">Peptidoglycan/xylan/chitin deacetylase, PgdA/CDA1 family</fullName>
    </submittedName>
</protein>
<gene>
    <name evidence="5" type="ORF">SAMN04488530_1111</name>
</gene>
<evidence type="ECO:0000259" key="4">
    <source>
        <dbReference type="PROSITE" id="PS51677"/>
    </source>
</evidence>
<dbReference type="GO" id="GO:0016020">
    <property type="term" value="C:membrane"/>
    <property type="evidence" value="ECO:0007669"/>
    <property type="project" value="TreeGrafter"/>
</dbReference>
<dbReference type="InterPro" id="IPR011330">
    <property type="entry name" value="Glyco_hydro/deAcase_b/a-brl"/>
</dbReference>
<name>A0A1M5NLC5_9FIRM</name>
<keyword evidence="3" id="KW-1133">Transmembrane helix</keyword>
<sequence>MIMMVLNKTKLKKIIIIVVCIILALTGGIIFLSRDKSKPTFNFFERVELPHTQGTKTDSGYVALTCNVDLGWETEYIESILETLKEENVKITFNVTGKWAEKNKEELLKIKREGHEIGNHGHKHLDYSKLSYEENLEQIKTSKKIIEDIIKKDTKFFQAPAGSFGEETVKAAKDLGYTSIKWDVDTIDWKYREQPEVIIDRIKNKDVKDGSIILMHPTNATTECLDDIIKIIRDKKLEPGKLSDVF</sequence>
<dbReference type="InterPro" id="IPR050248">
    <property type="entry name" value="Polysacc_deacetylase_ArnD"/>
</dbReference>
<evidence type="ECO:0000256" key="1">
    <source>
        <dbReference type="ARBA" id="ARBA00022723"/>
    </source>
</evidence>
<keyword evidence="2" id="KW-0378">Hydrolase</keyword>
<dbReference type="GO" id="GO:0046872">
    <property type="term" value="F:metal ion binding"/>
    <property type="evidence" value="ECO:0007669"/>
    <property type="project" value="UniProtKB-KW"/>
</dbReference>
<dbReference type="SUPFAM" id="SSF88713">
    <property type="entry name" value="Glycoside hydrolase/deacetylase"/>
    <property type="match status" value="1"/>
</dbReference>
<reference evidence="6" key="1">
    <citation type="submission" date="2016-11" db="EMBL/GenBank/DDBJ databases">
        <authorList>
            <person name="Varghese N."/>
            <person name="Submissions S."/>
        </authorList>
    </citation>
    <scope>NUCLEOTIDE SEQUENCE [LARGE SCALE GENOMIC DNA]</scope>
    <source>
        <strain evidence="6">DSM 2635</strain>
    </source>
</reference>
<accession>A0A1M5NLC5</accession>
<dbReference type="PANTHER" id="PTHR10587:SF133">
    <property type="entry name" value="CHITIN DEACETYLASE 1-RELATED"/>
    <property type="match status" value="1"/>
</dbReference>
<dbReference type="Gene3D" id="3.20.20.370">
    <property type="entry name" value="Glycoside hydrolase/deacetylase"/>
    <property type="match status" value="1"/>
</dbReference>
<dbReference type="PROSITE" id="PS51677">
    <property type="entry name" value="NODB"/>
    <property type="match status" value="1"/>
</dbReference>
<dbReference type="OrthoDB" id="9806342at2"/>
<dbReference type="GO" id="GO:0016810">
    <property type="term" value="F:hydrolase activity, acting on carbon-nitrogen (but not peptide) bonds"/>
    <property type="evidence" value="ECO:0007669"/>
    <property type="project" value="InterPro"/>
</dbReference>
<organism evidence="5 6">
    <name type="scientific">Asaccharospora irregularis DSM 2635</name>
    <dbReference type="NCBI Taxonomy" id="1121321"/>
    <lineage>
        <taxon>Bacteria</taxon>
        <taxon>Bacillati</taxon>
        <taxon>Bacillota</taxon>
        <taxon>Clostridia</taxon>
        <taxon>Peptostreptococcales</taxon>
        <taxon>Peptostreptococcaceae</taxon>
        <taxon>Asaccharospora</taxon>
    </lineage>
</organism>
<feature type="domain" description="NodB homology" evidence="4">
    <location>
        <begin position="60"/>
        <end position="240"/>
    </location>
</feature>
<dbReference type="GO" id="GO:0005975">
    <property type="term" value="P:carbohydrate metabolic process"/>
    <property type="evidence" value="ECO:0007669"/>
    <property type="project" value="InterPro"/>
</dbReference>
<dbReference type="InterPro" id="IPR002509">
    <property type="entry name" value="NODB_dom"/>
</dbReference>
<keyword evidence="1" id="KW-0479">Metal-binding</keyword>
<evidence type="ECO:0000313" key="5">
    <source>
        <dbReference type="EMBL" id="SHG90267.1"/>
    </source>
</evidence>
<dbReference type="EMBL" id="FQWX01000011">
    <property type="protein sequence ID" value="SHG90267.1"/>
    <property type="molecule type" value="Genomic_DNA"/>
</dbReference>
<dbReference type="RefSeq" id="WP_073125448.1">
    <property type="nucleotide sequence ID" value="NZ_BAABCH010000100.1"/>
</dbReference>
<dbReference type="Pfam" id="PF01522">
    <property type="entry name" value="Polysacc_deac_1"/>
    <property type="match status" value="1"/>
</dbReference>
<proteinExistence type="predicted"/>
<dbReference type="PANTHER" id="PTHR10587">
    <property type="entry name" value="GLYCOSYL TRANSFERASE-RELATED"/>
    <property type="match status" value="1"/>
</dbReference>
<dbReference type="Proteomes" id="UP000243255">
    <property type="component" value="Unassembled WGS sequence"/>
</dbReference>
<keyword evidence="3" id="KW-0472">Membrane</keyword>
<dbReference type="STRING" id="1121321.SAMN04488530_1111"/>
<evidence type="ECO:0000313" key="6">
    <source>
        <dbReference type="Proteomes" id="UP000243255"/>
    </source>
</evidence>
<keyword evidence="3" id="KW-0812">Transmembrane</keyword>
<evidence type="ECO:0000256" key="2">
    <source>
        <dbReference type="ARBA" id="ARBA00022801"/>
    </source>
</evidence>
<dbReference type="AlphaFoldDB" id="A0A1M5NLC5"/>
<keyword evidence="6" id="KW-1185">Reference proteome</keyword>
<evidence type="ECO:0000256" key="3">
    <source>
        <dbReference type="SAM" id="Phobius"/>
    </source>
</evidence>
<feature type="transmembrane region" description="Helical" evidence="3">
    <location>
        <begin position="14"/>
        <end position="32"/>
    </location>
</feature>